<keyword evidence="3" id="KW-1185">Reference proteome</keyword>
<evidence type="ECO:0000313" key="3">
    <source>
        <dbReference type="Proteomes" id="UP000184074"/>
    </source>
</evidence>
<keyword evidence="1" id="KW-0812">Transmembrane</keyword>
<reference evidence="2 3" key="1">
    <citation type="submission" date="2016-11" db="EMBL/GenBank/DDBJ databases">
        <authorList>
            <person name="Jaros S."/>
            <person name="Januszkiewicz K."/>
            <person name="Wedrychowicz H."/>
        </authorList>
    </citation>
    <scope>NUCLEOTIDE SEQUENCE [LARGE SCALE GENOMIC DNA]</scope>
    <source>
        <strain evidence="2 3">DSM 28715</strain>
    </source>
</reference>
<evidence type="ECO:0000256" key="1">
    <source>
        <dbReference type="SAM" id="Phobius"/>
    </source>
</evidence>
<dbReference type="Proteomes" id="UP000184074">
    <property type="component" value="Unassembled WGS sequence"/>
</dbReference>
<accession>A0A1M5PVU9</accession>
<organism evidence="2 3">
    <name type="scientific">Cognatiyoonia sediminum</name>
    <dbReference type="NCBI Taxonomy" id="1508389"/>
    <lineage>
        <taxon>Bacteria</taxon>
        <taxon>Pseudomonadati</taxon>
        <taxon>Pseudomonadota</taxon>
        <taxon>Alphaproteobacteria</taxon>
        <taxon>Rhodobacterales</taxon>
        <taxon>Paracoccaceae</taxon>
        <taxon>Cognatiyoonia</taxon>
    </lineage>
</organism>
<dbReference type="EMBL" id="FQXB01000002">
    <property type="protein sequence ID" value="SHH05786.1"/>
    <property type="molecule type" value="Genomic_DNA"/>
</dbReference>
<gene>
    <name evidence="2" type="ORF">SAMN05444003_1873</name>
</gene>
<dbReference type="OrthoDB" id="7851333at2"/>
<feature type="transmembrane region" description="Helical" evidence="1">
    <location>
        <begin position="39"/>
        <end position="59"/>
    </location>
</feature>
<feature type="transmembrane region" description="Helical" evidence="1">
    <location>
        <begin position="12"/>
        <end position="33"/>
    </location>
</feature>
<keyword evidence="1" id="KW-0472">Membrane</keyword>
<evidence type="ECO:0000313" key="2">
    <source>
        <dbReference type="EMBL" id="SHH05786.1"/>
    </source>
</evidence>
<proteinExistence type="predicted"/>
<name>A0A1M5PVU9_9RHOB</name>
<keyword evidence="1" id="KW-1133">Transmembrane helix</keyword>
<dbReference type="RefSeq" id="WP_072900663.1">
    <property type="nucleotide sequence ID" value="NZ_FQXB01000002.1"/>
</dbReference>
<protein>
    <submittedName>
        <fullName evidence="2">Uncharacterized protein</fullName>
    </submittedName>
</protein>
<dbReference type="STRING" id="1508389.SAMN05444003_1873"/>
<dbReference type="AlphaFoldDB" id="A0A1M5PVU9"/>
<sequence length="172" mass="19174">MSDFLRPEARATLWRFRDVIGAAIMIMMGLWWSSTFYSPVRWIGWAIIGLGAVWALAAFQRLRFAQDGEGPGVVKVVERRLAYFGPLTGGVMEMDDAAKLELEPQAYPAAHWVLTSLTGDRLEIPVNAEGADVLFDLFASLPGIETSKMLATLNDTPDQRVVIWQLTKPLLH</sequence>